<dbReference type="SUPFAM" id="SSF47413">
    <property type="entry name" value="lambda repressor-like DNA-binding domains"/>
    <property type="match status" value="1"/>
</dbReference>
<dbReference type="InterPro" id="IPR001387">
    <property type="entry name" value="Cro/C1-type_HTH"/>
</dbReference>
<reference evidence="2 3" key="1">
    <citation type="submission" date="2018-05" db="EMBL/GenBank/DDBJ databases">
        <title>Genomic analysis of Gracilibacillus dipsosauri DD1 reveals novel features of a salt-tolerant amylase.</title>
        <authorList>
            <person name="Deutch C.E."/>
            <person name="Yang S."/>
        </authorList>
    </citation>
    <scope>NUCLEOTIDE SEQUENCE [LARGE SCALE GENOMIC DNA]</scope>
    <source>
        <strain evidence="2 3">DD1</strain>
    </source>
</reference>
<dbReference type="Proteomes" id="UP000245624">
    <property type="component" value="Unassembled WGS sequence"/>
</dbReference>
<dbReference type="InterPro" id="IPR010982">
    <property type="entry name" value="Lambda_DNA-bd_dom_sf"/>
</dbReference>
<evidence type="ECO:0000313" key="2">
    <source>
        <dbReference type="EMBL" id="PWU69945.1"/>
    </source>
</evidence>
<feature type="domain" description="HTH cro/C1-type" evidence="1">
    <location>
        <begin position="21"/>
        <end position="81"/>
    </location>
</feature>
<dbReference type="CDD" id="cd00093">
    <property type="entry name" value="HTH_XRE"/>
    <property type="match status" value="1"/>
</dbReference>
<sequence>MRGKTVVYHDNIEGKILGYCIRQFRENLKAEDPKWTQEYVGRLAGIDERHYGKIERGKYPQTSFLTIAKIAKALNCSLDTLFENYERELLAYKRRTGEVDEE</sequence>
<dbReference type="Gene3D" id="1.10.260.40">
    <property type="entry name" value="lambda repressor-like DNA-binding domains"/>
    <property type="match status" value="1"/>
</dbReference>
<keyword evidence="3" id="KW-1185">Reference proteome</keyword>
<dbReference type="Pfam" id="PF01381">
    <property type="entry name" value="HTH_3"/>
    <property type="match status" value="1"/>
</dbReference>
<accession>A0A317L2T0</accession>
<evidence type="ECO:0000259" key="1">
    <source>
        <dbReference type="PROSITE" id="PS50943"/>
    </source>
</evidence>
<name>A0A317L2T0_9BACI</name>
<protein>
    <recommendedName>
        <fullName evidence="1">HTH cro/C1-type domain-containing protein</fullName>
    </recommendedName>
</protein>
<dbReference type="SMART" id="SM00530">
    <property type="entry name" value="HTH_XRE"/>
    <property type="match status" value="1"/>
</dbReference>
<dbReference type="OrthoDB" id="2972079at2"/>
<comment type="caution">
    <text evidence="2">The sequence shown here is derived from an EMBL/GenBank/DDBJ whole genome shotgun (WGS) entry which is preliminary data.</text>
</comment>
<gene>
    <name evidence="2" type="ORF">DLJ74_03200</name>
</gene>
<dbReference type="EMBL" id="QGTD01000004">
    <property type="protein sequence ID" value="PWU69945.1"/>
    <property type="molecule type" value="Genomic_DNA"/>
</dbReference>
<evidence type="ECO:0000313" key="3">
    <source>
        <dbReference type="Proteomes" id="UP000245624"/>
    </source>
</evidence>
<dbReference type="GO" id="GO:0003677">
    <property type="term" value="F:DNA binding"/>
    <property type="evidence" value="ECO:0007669"/>
    <property type="project" value="InterPro"/>
</dbReference>
<organism evidence="2 3">
    <name type="scientific">Gracilibacillus dipsosauri</name>
    <dbReference type="NCBI Taxonomy" id="178340"/>
    <lineage>
        <taxon>Bacteria</taxon>
        <taxon>Bacillati</taxon>
        <taxon>Bacillota</taxon>
        <taxon>Bacilli</taxon>
        <taxon>Bacillales</taxon>
        <taxon>Bacillaceae</taxon>
        <taxon>Gracilibacillus</taxon>
    </lineage>
</organism>
<dbReference type="AlphaFoldDB" id="A0A317L2T0"/>
<dbReference type="PROSITE" id="PS50943">
    <property type="entry name" value="HTH_CROC1"/>
    <property type="match status" value="1"/>
</dbReference>
<proteinExistence type="predicted"/>